<evidence type="ECO:0000313" key="1">
    <source>
        <dbReference type="EMBL" id="MBB5347811.1"/>
    </source>
</evidence>
<reference evidence="1 2" key="1">
    <citation type="submission" date="2020-08" db="EMBL/GenBank/DDBJ databases">
        <title>Genomic Encyclopedia of Type Strains, Phase IV (KMG-IV): sequencing the most valuable type-strain genomes for metagenomic binning, comparative biology and taxonomic classification.</title>
        <authorList>
            <person name="Goeker M."/>
        </authorList>
    </citation>
    <scope>NUCLEOTIDE SEQUENCE [LARGE SCALE GENOMIC DNA]</scope>
    <source>
        <strain evidence="1 2">DSM 28570</strain>
    </source>
</reference>
<keyword evidence="2" id="KW-1185">Reference proteome</keyword>
<accession>A0A840V3X4</accession>
<dbReference type="AlphaFoldDB" id="A0A840V3X4"/>
<dbReference type="EMBL" id="JACHEO010000006">
    <property type="protein sequence ID" value="MBB5347811.1"/>
    <property type="molecule type" value="Genomic_DNA"/>
</dbReference>
<gene>
    <name evidence="1" type="ORF">HNQ81_001535</name>
</gene>
<organism evidence="1 2">
    <name type="scientific">Desulfoprunum benzoelyticum</name>
    <dbReference type="NCBI Taxonomy" id="1506996"/>
    <lineage>
        <taxon>Bacteria</taxon>
        <taxon>Pseudomonadati</taxon>
        <taxon>Thermodesulfobacteriota</taxon>
        <taxon>Desulfobulbia</taxon>
        <taxon>Desulfobulbales</taxon>
        <taxon>Desulfobulbaceae</taxon>
        <taxon>Desulfoprunum</taxon>
    </lineage>
</organism>
<evidence type="ECO:0000313" key="2">
    <source>
        <dbReference type="Proteomes" id="UP000539642"/>
    </source>
</evidence>
<comment type="caution">
    <text evidence="1">The sequence shown here is derived from an EMBL/GenBank/DDBJ whole genome shotgun (WGS) entry which is preliminary data.</text>
</comment>
<dbReference type="Proteomes" id="UP000539642">
    <property type="component" value="Unassembled WGS sequence"/>
</dbReference>
<protein>
    <submittedName>
        <fullName evidence="1">Uncharacterized protein</fullName>
    </submittedName>
</protein>
<sequence length="322" mass="36028">MSSELSQIRKRTFGAAMRTMKAPHSMCLSPGAICEEEAIRAHSVQNAMTLELLQRSGHVVAPRLNLSFANGPCMAFEKVGRNVVTTFHGLCAKHDAEIFRPIEKSTLDLTNPEHRFLLSYRAVLKEAHATAKSARDTQAGYQAGVANGLFPSEPCEPGMLAVEHISLAYMTHEHKQRYDSAYLAKTWDAVEHYQRDLGVGPSVAVNALLSTGRYSSVTDSLAYATLNVFPFNGSTILLASFLAEHARDFSRSFKRFFNSGPILEQLSYLILKRCENFVLSPDHFDSLSEEQRAECLKHFERNIGSNKWEPDNLKLINIFTRT</sequence>
<dbReference type="RefSeq" id="WP_183349904.1">
    <property type="nucleotide sequence ID" value="NZ_JACHEO010000006.1"/>
</dbReference>
<name>A0A840V3X4_9BACT</name>
<proteinExistence type="predicted"/>